<feature type="domain" description="VOC" evidence="2">
    <location>
        <begin position="5"/>
        <end position="131"/>
    </location>
</feature>
<dbReference type="PROSITE" id="PS51819">
    <property type="entry name" value="VOC"/>
    <property type="match status" value="1"/>
</dbReference>
<dbReference type="Gene3D" id="3.10.180.10">
    <property type="entry name" value="2,3-Dihydroxybiphenyl 1,2-Dioxygenase, domain 1"/>
    <property type="match status" value="1"/>
</dbReference>
<sequence length="175" mass="19832">MVNARYTHVTIVADELEEAVQFYGDVLGMDQIPTPNWDLPIQWVGCGNLQLHLVETEANIPEFHHFAVHVDDLEHVYEAVKSHDSAEFEVLEQYVHGGYEDGDPPVYYLPTGTVQMYIRDPTGNMIEVNYPEVDELDTEIITNLVERDDVSAPEPGEPSSDIYGEWGVQPRKSDD</sequence>
<evidence type="ECO:0000313" key="4">
    <source>
        <dbReference type="Proteomes" id="UP000199199"/>
    </source>
</evidence>
<dbReference type="EMBL" id="FOZS01000003">
    <property type="protein sequence ID" value="SFS92060.1"/>
    <property type="molecule type" value="Genomic_DNA"/>
</dbReference>
<dbReference type="RefSeq" id="WP_092906185.1">
    <property type="nucleotide sequence ID" value="NZ_FOZS01000003.1"/>
</dbReference>
<feature type="region of interest" description="Disordered" evidence="1">
    <location>
        <begin position="147"/>
        <end position="175"/>
    </location>
</feature>
<dbReference type="AlphaFoldDB" id="A0A1I6TSC1"/>
<dbReference type="InterPro" id="IPR029068">
    <property type="entry name" value="Glyas_Bleomycin-R_OHBP_Dase"/>
</dbReference>
<organism evidence="3 4">
    <name type="scientific">Halostagnicola kamekurae</name>
    <dbReference type="NCBI Taxonomy" id="619731"/>
    <lineage>
        <taxon>Archaea</taxon>
        <taxon>Methanobacteriati</taxon>
        <taxon>Methanobacteriota</taxon>
        <taxon>Stenosarchaea group</taxon>
        <taxon>Halobacteria</taxon>
        <taxon>Halobacteriales</taxon>
        <taxon>Natrialbaceae</taxon>
        <taxon>Halostagnicola</taxon>
    </lineage>
</organism>
<dbReference type="SUPFAM" id="SSF54593">
    <property type="entry name" value="Glyoxalase/Bleomycin resistance protein/Dihydroxybiphenyl dioxygenase"/>
    <property type="match status" value="1"/>
</dbReference>
<accession>A0A1I6TSC1</accession>
<dbReference type="GO" id="GO:0051213">
    <property type="term" value="F:dioxygenase activity"/>
    <property type="evidence" value="ECO:0007669"/>
    <property type="project" value="UniProtKB-KW"/>
</dbReference>
<reference evidence="4" key="1">
    <citation type="submission" date="2016-10" db="EMBL/GenBank/DDBJ databases">
        <authorList>
            <person name="Varghese N."/>
            <person name="Submissions S."/>
        </authorList>
    </citation>
    <scope>NUCLEOTIDE SEQUENCE [LARGE SCALE GENOMIC DNA]</scope>
    <source>
        <strain evidence="4">DSM 22427</strain>
    </source>
</reference>
<dbReference type="InterPro" id="IPR037523">
    <property type="entry name" value="VOC_core"/>
</dbReference>
<keyword evidence="3" id="KW-0223">Dioxygenase</keyword>
<gene>
    <name evidence="3" type="ORF">SAMN04488556_3381</name>
</gene>
<evidence type="ECO:0000259" key="2">
    <source>
        <dbReference type="PROSITE" id="PS51819"/>
    </source>
</evidence>
<protein>
    <submittedName>
        <fullName evidence="3">Catechol 2,3-dioxygenase</fullName>
    </submittedName>
</protein>
<evidence type="ECO:0000313" key="3">
    <source>
        <dbReference type="EMBL" id="SFS92060.1"/>
    </source>
</evidence>
<dbReference type="Proteomes" id="UP000199199">
    <property type="component" value="Unassembled WGS sequence"/>
</dbReference>
<evidence type="ECO:0000256" key="1">
    <source>
        <dbReference type="SAM" id="MobiDB-lite"/>
    </source>
</evidence>
<keyword evidence="3" id="KW-0560">Oxidoreductase</keyword>
<dbReference type="OrthoDB" id="6111at2157"/>
<keyword evidence="4" id="KW-1185">Reference proteome</keyword>
<dbReference type="Pfam" id="PF00903">
    <property type="entry name" value="Glyoxalase"/>
    <property type="match status" value="1"/>
</dbReference>
<dbReference type="InterPro" id="IPR004360">
    <property type="entry name" value="Glyas_Fos-R_dOase_dom"/>
</dbReference>
<name>A0A1I6TSC1_9EURY</name>
<proteinExistence type="predicted"/>